<reference evidence="1" key="1">
    <citation type="submission" date="2020-01" db="EMBL/GenBank/DDBJ databases">
        <authorList>
            <consortium name="DOE Joint Genome Institute"/>
            <person name="Haridas S."/>
            <person name="Albert R."/>
            <person name="Binder M."/>
            <person name="Bloem J."/>
            <person name="Labutti K."/>
            <person name="Salamov A."/>
            <person name="Andreopoulos B."/>
            <person name="Baker S.E."/>
            <person name="Barry K."/>
            <person name="Bills G."/>
            <person name="Bluhm B.H."/>
            <person name="Cannon C."/>
            <person name="Castanera R."/>
            <person name="Culley D.E."/>
            <person name="Daum C."/>
            <person name="Ezra D."/>
            <person name="Gonzalez J.B."/>
            <person name="Henrissat B."/>
            <person name="Kuo A."/>
            <person name="Liang C."/>
            <person name="Lipzen A."/>
            <person name="Lutzoni F."/>
            <person name="Magnuson J."/>
            <person name="Mondo S."/>
            <person name="Nolan M."/>
            <person name="Ohm R."/>
            <person name="Pangilinan J."/>
            <person name="Park H.-J."/>
            <person name="Ramirez L."/>
            <person name="Alfaro M."/>
            <person name="Sun H."/>
            <person name="Tritt A."/>
            <person name="Yoshinaga Y."/>
            <person name="Zwiers L.-H."/>
            <person name="Turgeon B.G."/>
            <person name="Goodwin S.B."/>
            <person name="Spatafora J.W."/>
            <person name="Crous P.W."/>
            <person name="Grigoriev I.V."/>
        </authorList>
    </citation>
    <scope>NUCLEOTIDE SEQUENCE</scope>
    <source>
        <strain evidence="1">IPT5</strain>
    </source>
</reference>
<proteinExistence type="predicted"/>
<accession>A0A6A7AZZ0</accession>
<gene>
    <name evidence="1" type="ORF">T440DRAFT_186865</name>
</gene>
<name>A0A6A7AZZ0_9PLEO</name>
<protein>
    <submittedName>
        <fullName evidence="1">Uncharacterized protein</fullName>
    </submittedName>
</protein>
<keyword evidence="2" id="KW-1185">Reference proteome</keyword>
<dbReference type="PROSITE" id="PS51257">
    <property type="entry name" value="PROKAR_LIPOPROTEIN"/>
    <property type="match status" value="1"/>
</dbReference>
<sequence>MESRLVFNFVVISWYGCLQHDARPQGIQAANSLCLKLDHGLEPYGTWGGGVVTSDTCPLLLDLCRV</sequence>
<evidence type="ECO:0000313" key="2">
    <source>
        <dbReference type="Proteomes" id="UP000799423"/>
    </source>
</evidence>
<dbReference type="Proteomes" id="UP000799423">
    <property type="component" value="Unassembled WGS sequence"/>
</dbReference>
<dbReference type="EMBL" id="MU006323">
    <property type="protein sequence ID" value="KAF2847738.1"/>
    <property type="molecule type" value="Genomic_DNA"/>
</dbReference>
<organism evidence="1 2">
    <name type="scientific">Plenodomus tracheiphilus IPT5</name>
    <dbReference type="NCBI Taxonomy" id="1408161"/>
    <lineage>
        <taxon>Eukaryota</taxon>
        <taxon>Fungi</taxon>
        <taxon>Dikarya</taxon>
        <taxon>Ascomycota</taxon>
        <taxon>Pezizomycotina</taxon>
        <taxon>Dothideomycetes</taxon>
        <taxon>Pleosporomycetidae</taxon>
        <taxon>Pleosporales</taxon>
        <taxon>Pleosporineae</taxon>
        <taxon>Leptosphaeriaceae</taxon>
        <taxon>Plenodomus</taxon>
    </lineage>
</organism>
<evidence type="ECO:0000313" key="1">
    <source>
        <dbReference type="EMBL" id="KAF2847738.1"/>
    </source>
</evidence>
<dbReference type="AlphaFoldDB" id="A0A6A7AZZ0"/>